<organism evidence="1 2">
    <name type="scientific">Streptomyces viridiviolaceus</name>
    <dbReference type="NCBI Taxonomy" id="68282"/>
    <lineage>
        <taxon>Bacteria</taxon>
        <taxon>Bacillati</taxon>
        <taxon>Actinomycetota</taxon>
        <taxon>Actinomycetes</taxon>
        <taxon>Kitasatosporales</taxon>
        <taxon>Streptomycetaceae</taxon>
        <taxon>Streptomyces</taxon>
    </lineage>
</organism>
<accession>A0ABW2EGW4</accession>
<reference evidence="2" key="1">
    <citation type="journal article" date="2019" name="Int. J. Syst. Evol. Microbiol.">
        <title>The Global Catalogue of Microorganisms (GCM) 10K type strain sequencing project: providing services to taxonomists for standard genome sequencing and annotation.</title>
        <authorList>
            <consortium name="The Broad Institute Genomics Platform"/>
            <consortium name="The Broad Institute Genome Sequencing Center for Infectious Disease"/>
            <person name="Wu L."/>
            <person name="Ma J."/>
        </authorList>
    </citation>
    <scope>NUCLEOTIDE SEQUENCE [LARGE SCALE GENOMIC DNA]</scope>
    <source>
        <strain evidence="2">JCM 4855</strain>
    </source>
</reference>
<name>A0ABW2EGW4_9ACTN</name>
<dbReference type="Proteomes" id="UP001596409">
    <property type="component" value="Unassembled WGS sequence"/>
</dbReference>
<dbReference type="EMBL" id="JBHSYM010000111">
    <property type="protein sequence ID" value="MFC7017977.1"/>
    <property type="molecule type" value="Genomic_DNA"/>
</dbReference>
<comment type="caution">
    <text evidence="1">The sequence shown here is derived from an EMBL/GenBank/DDBJ whole genome shotgun (WGS) entry which is preliminary data.</text>
</comment>
<evidence type="ECO:0000313" key="1">
    <source>
        <dbReference type="EMBL" id="MFC7017977.1"/>
    </source>
</evidence>
<evidence type="ECO:0000313" key="2">
    <source>
        <dbReference type="Proteomes" id="UP001596409"/>
    </source>
</evidence>
<sequence length="78" mass="8259">MTDPTPQDIARRTSFAVDAAVGAGRDLGLTVTDAKVLHDLFSVVVHLAPSPVVVRIPTVLPPETGLDSLAAVSRRNWT</sequence>
<proteinExistence type="predicted"/>
<keyword evidence="2" id="KW-1185">Reference proteome</keyword>
<dbReference type="RefSeq" id="WP_229881044.1">
    <property type="nucleotide sequence ID" value="NZ_BMWA01000014.1"/>
</dbReference>
<protein>
    <submittedName>
        <fullName evidence="1">Uncharacterized protein</fullName>
    </submittedName>
</protein>
<gene>
    <name evidence="1" type="ORF">ACFQMH_41095</name>
</gene>